<evidence type="ECO:0000313" key="2">
    <source>
        <dbReference type="Proteomes" id="UP000829401"/>
    </source>
</evidence>
<dbReference type="Proteomes" id="UP000829401">
    <property type="component" value="Chromosome"/>
</dbReference>
<gene>
    <name evidence="1" type="ORF">K1I37_17000</name>
</gene>
<dbReference type="OrthoDB" id="2375900at2"/>
<dbReference type="STRING" id="1356854.N007_09625"/>
<accession>A0A9E6ZFV5</accession>
<name>T0BM47_ALIAG</name>
<dbReference type="RefSeq" id="WP_021296981.1">
    <property type="nucleotide sequence ID" value="NZ_AURB01000141.1"/>
</dbReference>
<accession>T0BM47</accession>
<dbReference type="EMBL" id="CP080467">
    <property type="protein sequence ID" value="UNO48347.1"/>
    <property type="molecule type" value="Genomic_DNA"/>
</dbReference>
<protein>
    <submittedName>
        <fullName evidence="1">Uncharacterized protein</fullName>
    </submittedName>
</protein>
<evidence type="ECO:0000313" key="1">
    <source>
        <dbReference type="EMBL" id="UNO48347.1"/>
    </source>
</evidence>
<sequence length="121" mass="13215">MNSKTTCRIIGWMFLLLGVAGLTMGHLGSYLQFTQIESIISVSLGALAILAARRRRRVAALALLLLGVSCVVWDLTNIWSGQPLLGTMEPLDGVLHTLAAIWAIGTCTYDVLTWRRQISAM</sequence>
<dbReference type="KEGG" id="aaco:K1I37_17000"/>
<dbReference type="AlphaFoldDB" id="T0BM47"/>
<keyword evidence="2" id="KW-1185">Reference proteome</keyword>
<proteinExistence type="predicted"/>
<organism evidence="1 2">
    <name type="scientific">Alicyclobacillus acidoterrestris (strain ATCC 49025 / DSM 3922 / CIP 106132 / NCIMB 13137 / GD3B)</name>
    <dbReference type="NCBI Taxonomy" id="1356854"/>
    <lineage>
        <taxon>Bacteria</taxon>
        <taxon>Bacillati</taxon>
        <taxon>Bacillota</taxon>
        <taxon>Bacilli</taxon>
        <taxon>Bacillales</taxon>
        <taxon>Alicyclobacillaceae</taxon>
        <taxon>Alicyclobacillus</taxon>
    </lineage>
</organism>
<reference evidence="2" key="1">
    <citation type="journal article" date="2022" name="G3 (Bethesda)">
        <title>Unveiling the complete genome sequence of Alicyclobacillus acidoterrestris DSM 3922T, a taint-producing strain.</title>
        <authorList>
            <person name="Leonardo I.C."/>
            <person name="Barreto Crespo M.T."/>
            <person name="Gaspar F.B."/>
        </authorList>
    </citation>
    <scope>NUCLEOTIDE SEQUENCE [LARGE SCALE GENOMIC DNA]</scope>
    <source>
        <strain evidence="2">DSM 3922</strain>
    </source>
</reference>